<name>A0ABY4F4D9_9BACT</name>
<evidence type="ECO:0000313" key="2">
    <source>
        <dbReference type="Proteomes" id="UP000831785"/>
    </source>
</evidence>
<evidence type="ECO:0000313" key="1">
    <source>
        <dbReference type="EMBL" id="UOQ51519.1"/>
    </source>
</evidence>
<dbReference type="Proteomes" id="UP000831785">
    <property type="component" value="Chromosome"/>
</dbReference>
<organism evidence="1 2">
    <name type="scientific">Hymenobacter cellulosivorans</name>
    <dbReference type="NCBI Taxonomy" id="2932249"/>
    <lineage>
        <taxon>Bacteria</taxon>
        <taxon>Pseudomonadati</taxon>
        <taxon>Bacteroidota</taxon>
        <taxon>Cytophagia</taxon>
        <taxon>Cytophagales</taxon>
        <taxon>Hymenobacteraceae</taxon>
        <taxon>Hymenobacter</taxon>
    </lineage>
</organism>
<protein>
    <submittedName>
        <fullName evidence="1">Uncharacterized protein</fullName>
    </submittedName>
</protein>
<gene>
    <name evidence="1" type="ORF">MUN80_17335</name>
</gene>
<proteinExistence type="predicted"/>
<dbReference type="RefSeq" id="WP_244714729.1">
    <property type="nucleotide sequence ID" value="NZ_CP095049.1"/>
</dbReference>
<reference evidence="1 2" key="1">
    <citation type="submission" date="2022-04" db="EMBL/GenBank/DDBJ databases">
        <title>Hymenobacter sp. isolated from the air.</title>
        <authorList>
            <person name="Won M."/>
            <person name="Lee C.-M."/>
            <person name="Woen H.-Y."/>
            <person name="Kwon S.-W."/>
        </authorList>
    </citation>
    <scope>NUCLEOTIDE SEQUENCE [LARGE SCALE GENOMIC DNA]</scope>
    <source>
        <strain evidence="2">5116 S-27</strain>
    </source>
</reference>
<dbReference type="EMBL" id="CP095049">
    <property type="protein sequence ID" value="UOQ51519.1"/>
    <property type="molecule type" value="Genomic_DNA"/>
</dbReference>
<accession>A0ABY4F4D9</accession>
<keyword evidence="2" id="KW-1185">Reference proteome</keyword>
<sequence>MPQPAGGLLRERRRGSYPPDITVSGFLDGTQADRNIGQFTLKVDNLKVGDAKIFVSSVSPSSFGDKIVLKDNNDYSFELSYQMGFITNPYTKTTYSGSIPKALFTNTTKPNVFKVAVVGTQPTLYLNDTKLANPTAGSGSGGSGGTGSTCYVGTWKTSGGCTTDPSKQLVYVFGPLDSNGVGRGSSQGPDCSGMCTSAPKFNFTYTVSGNTISYSFTGVDPPVCSVAVPPIATPAGKFSITYTCGNNDNELVTEAVNVQTGVRTVLKFTRG</sequence>